<comment type="caution">
    <text evidence="2">The sequence shown here is derived from an EMBL/GenBank/DDBJ whole genome shotgun (WGS) entry which is preliminary data.</text>
</comment>
<feature type="compositionally biased region" description="Basic and acidic residues" evidence="1">
    <location>
        <begin position="274"/>
        <end position="287"/>
    </location>
</feature>
<gene>
    <name evidence="2" type="ORF">AK812_SmicGene16484</name>
</gene>
<keyword evidence="3" id="KW-1185">Reference proteome</keyword>
<feature type="compositionally biased region" description="Polar residues" evidence="1">
    <location>
        <begin position="347"/>
        <end position="363"/>
    </location>
</feature>
<sequence>MAITSAVIERVQRAGLFGMPDQFWFEARHVLFPSDDHVILTDEHMNAVLDNFQMKGSSWLLWKVHKKWRISVALGDAGSVVEEPNPEKRSCPPLASTCECAVCWDSELNRLFSFFRGYWPDPTEVDEPVADDDNEEAWGQEEGGEEEEEDDDDPCLDVIVEDDSQDQYDDNDNDALDDYELAIRLGACQGKPMAVDISEMETQDPLVVAAAQQSKVPAQVEVSLTRMQQRDREEKPSNKGETKTGRGRGRGGRGRNTTCEAQKGEAQTGEAQTDESRKGEAQKDHGRGRGRGRGGRGVLKRPAARVPSPEAPAEGSPATEVEIPAQEEQEPAPTQQNKPKKPKKAETGQSQPTKRLSNKQSIQDPAPNPKASKKAKGQEIPDAPGKVSTKAPAEEKPGKSRDQKAAAKEKPSKADQPDQKTTFARRYCPRTEHGSAKWSGLRKTYDSHIAPRLQRPSKFEELNDSFWQFFTKWHADLDTDFSQANADFFACRALEIVAEYLQQPDVTTELVLSLILTMSLRRGQSVFARFGPQGFILIVLMTSFLDGVELEDHYDVIEFFSGRTDFVGHLLLELGEAQRWYLEEVARLRLESVLLIAMTICDQEAVQRTLAMGSFVPVASGELRDMIAGMVQDDSWEDANLRDVYSGLGLLQKQKTMDLAHVHDVADSDLEGMQAELLQLEVVPDPKAATRKPASPVVPDPKAATRKPASPVPETAVPSGKGGGSIPSQGGRPAAAEPLELYVAEPVPPPLPDQPSEGAVYKRLWRLTKAREDGSYLIPEAIRNDWNDKEKRPAVVNLFERCAWDVRKFTVKVRKLYEKIDQVEMEEDYEFLTEDCMRELGWERIAGVKEHCSKITGFTRKRLYDNKVMFWTNVGVKGKKKTTKRTVIQKMLDAEEEAPEDGNLEGCMEFGFEGLAGSGSGASKEVPAASAPEATDKKMLNCFPDMEKVATPSLIVSKAGVSIQKRIDKLDDLRTNLDTYIKSLKSLKSKPQASQPEAREPEQEVDTSLGDQMLVKVKDLQQNLETADTKLTSVVAMLQRKRDEIEANQPEPPKVKALLVLFWNSGPKIMEMERYPYTGSSLDHREEREGGKMRRMEFQISLSASGNLTKQSTLDTSFFEILRNFTAASH</sequence>
<name>A0A1Q9E071_SYMMI</name>
<proteinExistence type="predicted"/>
<evidence type="ECO:0000313" key="3">
    <source>
        <dbReference type="Proteomes" id="UP000186817"/>
    </source>
</evidence>
<feature type="compositionally biased region" description="Basic and acidic residues" evidence="1">
    <location>
        <begin position="392"/>
        <end position="418"/>
    </location>
</feature>
<feature type="region of interest" description="Disordered" evidence="1">
    <location>
        <begin position="987"/>
        <end position="1009"/>
    </location>
</feature>
<protein>
    <submittedName>
        <fullName evidence="2">Uncharacterized protein</fullName>
    </submittedName>
</protein>
<dbReference type="Proteomes" id="UP000186817">
    <property type="component" value="Unassembled WGS sequence"/>
</dbReference>
<feature type="compositionally biased region" description="Basic and acidic residues" evidence="1">
    <location>
        <begin position="228"/>
        <end position="244"/>
    </location>
</feature>
<accession>A0A1Q9E071</accession>
<evidence type="ECO:0000256" key="1">
    <source>
        <dbReference type="SAM" id="MobiDB-lite"/>
    </source>
</evidence>
<feature type="region of interest" description="Disordered" evidence="1">
    <location>
        <begin position="208"/>
        <end position="421"/>
    </location>
</feature>
<organism evidence="2 3">
    <name type="scientific">Symbiodinium microadriaticum</name>
    <name type="common">Dinoflagellate</name>
    <name type="synonym">Zooxanthella microadriatica</name>
    <dbReference type="NCBI Taxonomy" id="2951"/>
    <lineage>
        <taxon>Eukaryota</taxon>
        <taxon>Sar</taxon>
        <taxon>Alveolata</taxon>
        <taxon>Dinophyceae</taxon>
        <taxon>Suessiales</taxon>
        <taxon>Symbiodiniaceae</taxon>
        <taxon>Symbiodinium</taxon>
    </lineage>
</organism>
<feature type="compositionally biased region" description="Low complexity" evidence="1">
    <location>
        <begin position="307"/>
        <end position="324"/>
    </location>
</feature>
<dbReference type="AlphaFoldDB" id="A0A1Q9E071"/>
<dbReference type="OrthoDB" id="427023at2759"/>
<evidence type="ECO:0000313" key="2">
    <source>
        <dbReference type="EMBL" id="OLQ00820.1"/>
    </source>
</evidence>
<feature type="region of interest" description="Disordered" evidence="1">
    <location>
        <begin position="684"/>
        <end position="734"/>
    </location>
</feature>
<reference evidence="2 3" key="1">
    <citation type="submission" date="2016-02" db="EMBL/GenBank/DDBJ databases">
        <title>Genome analysis of coral dinoflagellate symbionts highlights evolutionary adaptations to a symbiotic lifestyle.</title>
        <authorList>
            <person name="Aranda M."/>
            <person name="Li Y."/>
            <person name="Liew Y.J."/>
            <person name="Baumgarten S."/>
            <person name="Simakov O."/>
            <person name="Wilson M."/>
            <person name="Piel J."/>
            <person name="Ashoor H."/>
            <person name="Bougouffa S."/>
            <person name="Bajic V.B."/>
            <person name="Ryu T."/>
            <person name="Ravasi T."/>
            <person name="Bayer T."/>
            <person name="Micklem G."/>
            <person name="Kim H."/>
            <person name="Bhak J."/>
            <person name="Lajeunesse T.C."/>
            <person name="Voolstra C.R."/>
        </authorList>
    </citation>
    <scope>NUCLEOTIDE SEQUENCE [LARGE SCALE GENOMIC DNA]</scope>
    <source>
        <strain evidence="2 3">CCMP2467</strain>
    </source>
</reference>
<feature type="compositionally biased region" description="Basic residues" evidence="1">
    <location>
        <begin position="288"/>
        <end position="303"/>
    </location>
</feature>
<dbReference type="OMA" id="LASTCEC"/>
<dbReference type="EMBL" id="LSRX01000314">
    <property type="protein sequence ID" value="OLQ00820.1"/>
    <property type="molecule type" value="Genomic_DNA"/>
</dbReference>
<feature type="region of interest" description="Disordered" evidence="1">
    <location>
        <begin position="123"/>
        <end position="154"/>
    </location>
</feature>